<organism evidence="2 3">
    <name type="scientific">Candidatus Megaera venefica</name>
    <dbReference type="NCBI Taxonomy" id="2055910"/>
    <lineage>
        <taxon>Bacteria</taxon>
        <taxon>Pseudomonadati</taxon>
        <taxon>Pseudomonadota</taxon>
        <taxon>Alphaproteobacteria</taxon>
        <taxon>Rickettsiales</taxon>
        <taxon>Rickettsiaceae</taxon>
        <taxon>Candidatus Megaera</taxon>
    </lineage>
</organism>
<accession>A0ABU5NBK7</accession>
<evidence type="ECO:0000313" key="2">
    <source>
        <dbReference type="EMBL" id="MEA0970561.1"/>
    </source>
</evidence>
<sequence>MQDTELKQTTKLEDTICCIANKIMNTPYNWSLVLMTIILWVFGGAIFPYSANSNFDMAIAINEYAKLMGLAAIVLGVLKQSSHSKLIIGLGVCCYLLSLASVLMSKTLFASGLVGELALKPLATFCFLLLLKNILLIANEATKTQER</sequence>
<name>A0ABU5NBK7_9RICK</name>
<keyword evidence="3" id="KW-1185">Reference proteome</keyword>
<reference evidence="2 3" key="1">
    <citation type="submission" date="2023-03" db="EMBL/GenBank/DDBJ databases">
        <title>Host association and intracellularity evolved multiple times independently in the Rickettsiales.</title>
        <authorList>
            <person name="Castelli M."/>
            <person name="Nardi T."/>
            <person name="Gammuto L."/>
            <person name="Bellinzona G."/>
            <person name="Sabaneyeva E."/>
            <person name="Potekhin A."/>
            <person name="Serra V."/>
            <person name="Petroni G."/>
            <person name="Sassera D."/>
        </authorList>
    </citation>
    <scope>NUCLEOTIDE SEQUENCE [LARGE SCALE GENOMIC DNA]</scope>
    <source>
        <strain evidence="2 3">Sr 2-6</strain>
    </source>
</reference>
<comment type="caution">
    <text evidence="2">The sequence shown here is derived from an EMBL/GenBank/DDBJ whole genome shotgun (WGS) entry which is preliminary data.</text>
</comment>
<proteinExistence type="predicted"/>
<keyword evidence="1" id="KW-0812">Transmembrane</keyword>
<protein>
    <submittedName>
        <fullName evidence="2">Uncharacterized protein</fullName>
    </submittedName>
</protein>
<feature type="transmembrane region" description="Helical" evidence="1">
    <location>
        <begin position="32"/>
        <end position="51"/>
    </location>
</feature>
<keyword evidence="1" id="KW-1133">Transmembrane helix</keyword>
<feature type="transmembrane region" description="Helical" evidence="1">
    <location>
        <begin position="57"/>
        <end position="78"/>
    </location>
</feature>
<feature type="transmembrane region" description="Helical" evidence="1">
    <location>
        <begin position="117"/>
        <end position="138"/>
    </location>
</feature>
<feature type="transmembrane region" description="Helical" evidence="1">
    <location>
        <begin position="85"/>
        <end position="105"/>
    </location>
</feature>
<dbReference type="EMBL" id="JARJFB010000027">
    <property type="protein sequence ID" value="MEA0970561.1"/>
    <property type="molecule type" value="Genomic_DNA"/>
</dbReference>
<dbReference type="RefSeq" id="WP_322776466.1">
    <property type="nucleotide sequence ID" value="NZ_JARJFB010000027.1"/>
</dbReference>
<evidence type="ECO:0000256" key="1">
    <source>
        <dbReference type="SAM" id="Phobius"/>
    </source>
</evidence>
<keyword evidence="1" id="KW-0472">Membrane</keyword>
<gene>
    <name evidence="2" type="ORF">Megvenef_00527</name>
</gene>
<dbReference type="Proteomes" id="UP001291687">
    <property type="component" value="Unassembled WGS sequence"/>
</dbReference>
<evidence type="ECO:0000313" key="3">
    <source>
        <dbReference type="Proteomes" id="UP001291687"/>
    </source>
</evidence>